<keyword evidence="1" id="KW-1133">Transmembrane helix</keyword>
<evidence type="ECO:0000313" key="4">
    <source>
        <dbReference type="Proteomes" id="UP001205185"/>
    </source>
</evidence>
<keyword evidence="1" id="KW-0812">Transmembrane</keyword>
<feature type="transmembrane region" description="Helical" evidence="1">
    <location>
        <begin position="95"/>
        <end position="111"/>
    </location>
</feature>
<feature type="domain" description="DUF1707" evidence="2">
    <location>
        <begin position="9"/>
        <end position="61"/>
    </location>
</feature>
<proteinExistence type="predicted"/>
<keyword evidence="4" id="KW-1185">Reference proteome</keyword>
<evidence type="ECO:0000313" key="3">
    <source>
        <dbReference type="EMBL" id="MCP2268738.1"/>
    </source>
</evidence>
<feature type="transmembrane region" description="Helical" evidence="1">
    <location>
        <begin position="117"/>
        <end position="133"/>
    </location>
</feature>
<comment type="caution">
    <text evidence="3">The sequence shown here is derived from an EMBL/GenBank/DDBJ whole genome shotgun (WGS) entry which is preliminary data.</text>
</comment>
<dbReference type="Proteomes" id="UP001205185">
    <property type="component" value="Unassembled WGS sequence"/>
</dbReference>
<keyword evidence="1" id="KW-0472">Membrane</keyword>
<dbReference type="InterPro" id="IPR012551">
    <property type="entry name" value="DUF1707_SHOCT-like"/>
</dbReference>
<gene>
    <name evidence="3" type="ORF">LV75_001225</name>
</gene>
<evidence type="ECO:0000259" key="2">
    <source>
        <dbReference type="Pfam" id="PF08044"/>
    </source>
</evidence>
<organism evidence="3 4">
    <name type="scientific">Actinokineospora diospyrosa</name>
    <dbReference type="NCBI Taxonomy" id="103728"/>
    <lineage>
        <taxon>Bacteria</taxon>
        <taxon>Bacillati</taxon>
        <taxon>Actinomycetota</taxon>
        <taxon>Actinomycetes</taxon>
        <taxon>Pseudonocardiales</taxon>
        <taxon>Pseudonocardiaceae</taxon>
        <taxon>Actinokineospora</taxon>
    </lineage>
</organism>
<reference evidence="3 4" key="1">
    <citation type="submission" date="2022-06" db="EMBL/GenBank/DDBJ databases">
        <title>Genomic Encyclopedia of Archaeal and Bacterial Type Strains, Phase II (KMG-II): from individual species to whole genera.</title>
        <authorList>
            <person name="Goeker M."/>
        </authorList>
    </citation>
    <scope>NUCLEOTIDE SEQUENCE [LARGE SCALE GENOMIC DNA]</scope>
    <source>
        <strain evidence="3 4">DSM 44255</strain>
    </source>
</reference>
<dbReference type="EMBL" id="JAMTCO010000003">
    <property type="protein sequence ID" value="MCP2268738.1"/>
    <property type="molecule type" value="Genomic_DNA"/>
</dbReference>
<sequence length="134" mass="14436">MGTGREANIRVGTAEREEAISALADHLANGRIDVAEYEQRVTQATAARTRADLTTLFDDLPTPHPSFDPPQVETKVVIPQAPLWERPAPRRNNRGLVAFLGVAALSTVAVVAITSTWWALAPLAILAIILVFAS</sequence>
<protein>
    <recommendedName>
        <fullName evidence="2">DUF1707 domain-containing protein</fullName>
    </recommendedName>
</protein>
<accession>A0ABT1I7X7</accession>
<dbReference type="RefSeq" id="WP_253885648.1">
    <property type="nucleotide sequence ID" value="NZ_BAAAVB010000001.1"/>
</dbReference>
<name>A0ABT1I7X7_9PSEU</name>
<dbReference type="Pfam" id="PF08044">
    <property type="entry name" value="DUF1707"/>
    <property type="match status" value="1"/>
</dbReference>
<evidence type="ECO:0000256" key="1">
    <source>
        <dbReference type="SAM" id="Phobius"/>
    </source>
</evidence>